<feature type="compositionally biased region" description="Basic and acidic residues" evidence="1">
    <location>
        <begin position="240"/>
        <end position="249"/>
    </location>
</feature>
<dbReference type="EMBL" id="JAAMOD010000094">
    <property type="protein sequence ID" value="KAF5241663.1"/>
    <property type="molecule type" value="Genomic_DNA"/>
</dbReference>
<gene>
    <name evidence="2" type="ORF">FAUST_3737</name>
</gene>
<dbReference type="AlphaFoldDB" id="A0AAN6HHG1"/>
<sequence>MPPPTQEEKGCEIVRKINAGVHHRAIDFSVEACSTIPVNQISHEGFSALSRNIVAEIFSETGIPDDEATRGCWNAMAGKILPKAVLEMQTLQFHVKWSRITQKLGIVKNIYEAAMQAVTCRMIKEDADISKNLNITGQPRQSTEADNSFSSGQPRESVEKAETDDVPLRSIAPSSIKEHSPGPESQQGGDPDKEPDLQLSSDTIRNYARQMKVLGKRLPSPDQKFVRRVRRDMRRFANLADERENEMAHNHPSVLFRPSSPSEHAPQASSIDLSVVTRCSGREPSERMAQSQKAFES</sequence>
<organism evidence="2 3">
    <name type="scientific">Fusarium austroamericanum</name>
    <dbReference type="NCBI Taxonomy" id="282268"/>
    <lineage>
        <taxon>Eukaryota</taxon>
        <taxon>Fungi</taxon>
        <taxon>Dikarya</taxon>
        <taxon>Ascomycota</taxon>
        <taxon>Pezizomycotina</taxon>
        <taxon>Sordariomycetes</taxon>
        <taxon>Hypocreomycetidae</taxon>
        <taxon>Hypocreales</taxon>
        <taxon>Nectriaceae</taxon>
        <taxon>Fusarium</taxon>
    </lineage>
</organism>
<feature type="region of interest" description="Disordered" evidence="1">
    <location>
        <begin position="240"/>
        <end position="297"/>
    </location>
</feature>
<comment type="caution">
    <text evidence="2">The sequence shown here is derived from an EMBL/GenBank/DDBJ whole genome shotgun (WGS) entry which is preliminary data.</text>
</comment>
<feature type="compositionally biased region" description="Polar residues" evidence="1">
    <location>
        <begin position="288"/>
        <end position="297"/>
    </location>
</feature>
<proteinExistence type="predicted"/>
<dbReference type="Proteomes" id="UP000537989">
    <property type="component" value="Unassembled WGS sequence"/>
</dbReference>
<feature type="region of interest" description="Disordered" evidence="1">
    <location>
        <begin position="134"/>
        <end position="198"/>
    </location>
</feature>
<evidence type="ECO:0000313" key="3">
    <source>
        <dbReference type="Proteomes" id="UP000537989"/>
    </source>
</evidence>
<name>A0AAN6HHG1_FUSAU</name>
<accession>A0AAN6HHG1</accession>
<protein>
    <submittedName>
        <fullName evidence="2">Uncharacterized protein</fullName>
    </submittedName>
</protein>
<keyword evidence="3" id="KW-1185">Reference proteome</keyword>
<evidence type="ECO:0000313" key="2">
    <source>
        <dbReference type="EMBL" id="KAF5241663.1"/>
    </source>
</evidence>
<feature type="compositionally biased region" description="Basic and acidic residues" evidence="1">
    <location>
        <begin position="156"/>
        <end position="167"/>
    </location>
</feature>
<feature type="compositionally biased region" description="Polar residues" evidence="1">
    <location>
        <begin position="259"/>
        <end position="272"/>
    </location>
</feature>
<reference evidence="2 3" key="1">
    <citation type="submission" date="2020-02" db="EMBL/GenBank/DDBJ databases">
        <title>Identification and distribution of gene clusters putatively required for synthesis of sphingolipid metabolism inhibitors in phylogenetically diverse species of the filamentous fungus Fusarium.</title>
        <authorList>
            <person name="Kim H.-S."/>
            <person name="Busman M."/>
            <person name="Brown D.W."/>
            <person name="Divon H."/>
            <person name="Uhlig S."/>
            <person name="Proctor R.H."/>
        </authorList>
    </citation>
    <scope>NUCLEOTIDE SEQUENCE [LARGE SCALE GENOMIC DNA]</scope>
    <source>
        <strain evidence="2 3">NRRL 2903</strain>
    </source>
</reference>
<feature type="compositionally biased region" description="Polar residues" evidence="1">
    <location>
        <begin position="134"/>
        <end position="154"/>
    </location>
</feature>
<evidence type="ECO:0000256" key="1">
    <source>
        <dbReference type="SAM" id="MobiDB-lite"/>
    </source>
</evidence>